<dbReference type="InterPro" id="IPR011006">
    <property type="entry name" value="CheY-like_superfamily"/>
</dbReference>
<dbReference type="GO" id="GO:0000156">
    <property type="term" value="F:phosphorelay response regulator activity"/>
    <property type="evidence" value="ECO:0007669"/>
    <property type="project" value="TreeGrafter"/>
</dbReference>
<proteinExistence type="predicted"/>
<gene>
    <name evidence="4" type="ORF">MNBD_GAMMA25-516</name>
</gene>
<feature type="domain" description="Response regulatory" evidence="2">
    <location>
        <begin position="2"/>
        <end position="115"/>
    </location>
</feature>
<dbReference type="SMART" id="SM00850">
    <property type="entry name" value="LytTR"/>
    <property type="match status" value="1"/>
</dbReference>
<organism evidence="4">
    <name type="scientific">hydrothermal vent metagenome</name>
    <dbReference type="NCBI Taxonomy" id="652676"/>
    <lineage>
        <taxon>unclassified sequences</taxon>
        <taxon>metagenomes</taxon>
        <taxon>ecological metagenomes</taxon>
    </lineage>
</organism>
<keyword evidence="1" id="KW-0238">DNA-binding</keyword>
<evidence type="ECO:0000259" key="3">
    <source>
        <dbReference type="PROSITE" id="PS50930"/>
    </source>
</evidence>
<dbReference type="PANTHER" id="PTHR48111:SF3">
    <property type="entry name" value="TRANSCRIPTIONAL REGULATORY PROTEIN BTSR"/>
    <property type="match status" value="1"/>
</dbReference>
<dbReference type="Pfam" id="PF04397">
    <property type="entry name" value="LytTR"/>
    <property type="match status" value="1"/>
</dbReference>
<dbReference type="EMBL" id="UOFY01000027">
    <property type="protein sequence ID" value="VAX08305.1"/>
    <property type="molecule type" value="Genomic_DNA"/>
</dbReference>
<accession>A0A3B1BPP2</accession>
<dbReference type="Gene3D" id="3.40.50.2300">
    <property type="match status" value="1"/>
</dbReference>
<dbReference type="Gene3D" id="2.40.50.1020">
    <property type="entry name" value="LytTr DNA-binding domain"/>
    <property type="match status" value="1"/>
</dbReference>
<evidence type="ECO:0000313" key="4">
    <source>
        <dbReference type="EMBL" id="VAX08305.1"/>
    </source>
</evidence>
<evidence type="ECO:0000256" key="1">
    <source>
        <dbReference type="ARBA" id="ARBA00023125"/>
    </source>
</evidence>
<dbReference type="InterPro" id="IPR007492">
    <property type="entry name" value="LytTR_DNA-bd_dom"/>
</dbReference>
<dbReference type="SMART" id="SM00448">
    <property type="entry name" value="REC"/>
    <property type="match status" value="1"/>
</dbReference>
<protein>
    <submittedName>
        <fullName evidence="4">Two-component transcriptional response regulator, LuxR family</fullName>
    </submittedName>
</protein>
<dbReference type="InterPro" id="IPR001789">
    <property type="entry name" value="Sig_transdc_resp-reg_receiver"/>
</dbReference>
<dbReference type="Pfam" id="PF00072">
    <property type="entry name" value="Response_reg"/>
    <property type="match status" value="1"/>
</dbReference>
<name>A0A3B1BPP2_9ZZZZ</name>
<dbReference type="GO" id="GO:0000976">
    <property type="term" value="F:transcription cis-regulatory region binding"/>
    <property type="evidence" value="ECO:0007669"/>
    <property type="project" value="TreeGrafter"/>
</dbReference>
<evidence type="ECO:0000259" key="2">
    <source>
        <dbReference type="PROSITE" id="PS50110"/>
    </source>
</evidence>
<dbReference type="GO" id="GO:0032993">
    <property type="term" value="C:protein-DNA complex"/>
    <property type="evidence" value="ECO:0007669"/>
    <property type="project" value="TreeGrafter"/>
</dbReference>
<dbReference type="AlphaFoldDB" id="A0A3B1BPP2"/>
<dbReference type="GO" id="GO:0005829">
    <property type="term" value="C:cytosol"/>
    <property type="evidence" value="ECO:0007669"/>
    <property type="project" value="TreeGrafter"/>
</dbReference>
<dbReference type="GO" id="GO:0006355">
    <property type="term" value="P:regulation of DNA-templated transcription"/>
    <property type="evidence" value="ECO:0007669"/>
    <property type="project" value="TreeGrafter"/>
</dbReference>
<dbReference type="PROSITE" id="PS50930">
    <property type="entry name" value="HTH_LYTTR"/>
    <property type="match status" value="1"/>
</dbReference>
<reference evidence="4" key="1">
    <citation type="submission" date="2018-06" db="EMBL/GenBank/DDBJ databases">
        <authorList>
            <person name="Zhirakovskaya E."/>
        </authorList>
    </citation>
    <scope>NUCLEOTIDE SEQUENCE</scope>
</reference>
<dbReference type="InterPro" id="IPR039420">
    <property type="entry name" value="WalR-like"/>
</dbReference>
<dbReference type="PANTHER" id="PTHR48111">
    <property type="entry name" value="REGULATOR OF RPOS"/>
    <property type="match status" value="1"/>
</dbReference>
<sequence length="244" mass="27483">MNILITDDEHLARERLRSMLEELEHTIIGEAGNGEQAIEMCQQLPVDLILLDIRMPGMDGLEAANHLSQLTPAPAIIFTTAFDEYALKAFKTHAVDYLLKPVRLRELEAALLAATRLSVAQQGALDELKANTSAPLYISARVKGCMQLIPLEDVYYFQADQKYVSIGYKEGEVLIDDSLVVIEQRYPQLLRIHRNALVASTYISALEKDAEGRCHVCLRGCEKQLEVSRRHLPDVRRWLKSVAD</sequence>
<feature type="domain" description="HTH LytTR-type" evidence="3">
    <location>
        <begin position="138"/>
        <end position="241"/>
    </location>
</feature>
<dbReference type="PROSITE" id="PS50110">
    <property type="entry name" value="RESPONSE_REGULATORY"/>
    <property type="match status" value="1"/>
</dbReference>
<dbReference type="SUPFAM" id="SSF52172">
    <property type="entry name" value="CheY-like"/>
    <property type="match status" value="1"/>
</dbReference>